<keyword evidence="2" id="KW-0812">Transmembrane</keyword>
<feature type="signal peptide" evidence="3">
    <location>
        <begin position="1"/>
        <end position="26"/>
    </location>
</feature>
<keyword evidence="3" id="KW-0732">Signal</keyword>
<dbReference type="InterPro" id="IPR007621">
    <property type="entry name" value="TPM_dom"/>
</dbReference>
<dbReference type="RefSeq" id="WP_349220893.1">
    <property type="nucleotide sequence ID" value="NZ_JBBMFD010000034.1"/>
</dbReference>
<keyword evidence="2" id="KW-1133">Transmembrane helix</keyword>
<feature type="compositionally biased region" description="Low complexity" evidence="1">
    <location>
        <begin position="243"/>
        <end position="252"/>
    </location>
</feature>
<protein>
    <submittedName>
        <fullName evidence="5">TPM domain-containing protein</fullName>
    </submittedName>
</protein>
<evidence type="ECO:0000259" key="4">
    <source>
        <dbReference type="Pfam" id="PF04536"/>
    </source>
</evidence>
<feature type="domain" description="TPM" evidence="4">
    <location>
        <begin position="33"/>
        <end position="153"/>
    </location>
</feature>
<dbReference type="Pfam" id="PF04536">
    <property type="entry name" value="TPM_phosphatase"/>
    <property type="match status" value="1"/>
</dbReference>
<reference evidence="5 6" key="1">
    <citation type="submission" date="2024-03" db="EMBL/GenBank/DDBJ databases">
        <title>Human intestinal bacterial collection.</title>
        <authorList>
            <person name="Pauvert C."/>
            <person name="Hitch T.C.A."/>
            <person name="Clavel T."/>
        </authorList>
    </citation>
    <scope>NUCLEOTIDE SEQUENCE [LARGE SCALE GENOMIC DNA]</scope>
    <source>
        <strain evidence="5 6">CLA-JM-H44</strain>
    </source>
</reference>
<dbReference type="Gene3D" id="3.10.310.50">
    <property type="match status" value="1"/>
</dbReference>
<dbReference type="PANTHER" id="PTHR30373:SF2">
    <property type="entry name" value="UPF0603 PROTEIN YGCG"/>
    <property type="match status" value="1"/>
</dbReference>
<evidence type="ECO:0000256" key="1">
    <source>
        <dbReference type="SAM" id="MobiDB-lite"/>
    </source>
</evidence>
<name>A0ABV1E2X8_9FIRM</name>
<keyword evidence="2" id="KW-0472">Membrane</keyword>
<keyword evidence="6" id="KW-1185">Reference proteome</keyword>
<proteinExistence type="predicted"/>
<feature type="transmembrane region" description="Helical" evidence="2">
    <location>
        <begin position="172"/>
        <end position="192"/>
    </location>
</feature>
<comment type="caution">
    <text evidence="5">The sequence shown here is derived from an EMBL/GenBank/DDBJ whole genome shotgun (WGS) entry which is preliminary data.</text>
</comment>
<accession>A0ABV1E2X8</accession>
<evidence type="ECO:0000256" key="3">
    <source>
        <dbReference type="SAM" id="SignalP"/>
    </source>
</evidence>
<dbReference type="EMBL" id="JBBMFD010000034">
    <property type="protein sequence ID" value="MEQ2441665.1"/>
    <property type="molecule type" value="Genomic_DNA"/>
</dbReference>
<gene>
    <name evidence="5" type="ORF">WMO26_12580</name>
</gene>
<feature type="chain" id="PRO_5045177977" evidence="3">
    <location>
        <begin position="27"/>
        <end position="261"/>
    </location>
</feature>
<dbReference type="Proteomes" id="UP001489509">
    <property type="component" value="Unassembled WGS sequence"/>
</dbReference>
<evidence type="ECO:0000313" key="6">
    <source>
        <dbReference type="Proteomes" id="UP001489509"/>
    </source>
</evidence>
<organism evidence="5 6">
    <name type="scientific">Solibaculum intestinale</name>
    <dbReference type="NCBI Taxonomy" id="3133165"/>
    <lineage>
        <taxon>Bacteria</taxon>
        <taxon>Bacillati</taxon>
        <taxon>Bacillota</taxon>
        <taxon>Clostridia</taxon>
        <taxon>Eubacteriales</taxon>
        <taxon>Oscillospiraceae</taxon>
        <taxon>Solibaculum</taxon>
    </lineage>
</organism>
<evidence type="ECO:0000313" key="5">
    <source>
        <dbReference type="EMBL" id="MEQ2441665.1"/>
    </source>
</evidence>
<sequence>MKKRMFRVSLLLVLLLALLPCVSALGADGQQRVFDDARLLTSSQVDTLEQRIAEISGEIDMDLAVVTTDSNSKSAEDYADEFYYDHGIGFGADQRGALLLIDMDNREYYIYTQGAMIDVVTDRRLNDLRAQVQDRLSAQDYAGAADLFVTRIHGYAAGGEEPRPNPISPGRLLIYAAIGLGVGVVVCLIVLAKYRFRGKAYQYPFRENGALHLTCKEDVFLNETINRRYSPPPPPSSGGSGGSTTHTASSGRSHGGGGGKF</sequence>
<feature type="region of interest" description="Disordered" evidence="1">
    <location>
        <begin position="225"/>
        <end position="261"/>
    </location>
</feature>
<dbReference type="PANTHER" id="PTHR30373">
    <property type="entry name" value="UPF0603 PROTEIN YGCG"/>
    <property type="match status" value="1"/>
</dbReference>
<evidence type="ECO:0000256" key="2">
    <source>
        <dbReference type="SAM" id="Phobius"/>
    </source>
</evidence>